<keyword evidence="2" id="KW-1185">Reference proteome</keyword>
<dbReference type="SMR" id="A0A097EXJ1"/>
<gene>
    <name evidence="1" type="primary">238</name>
    <name evidence="1" type="ORF">PBI_121Q_238</name>
</gene>
<dbReference type="GeneID" id="22111278"/>
<dbReference type="SUPFAM" id="SSF50985">
    <property type="entry name" value="RCC1/BLIP-II"/>
    <property type="match status" value="1"/>
</dbReference>
<accession>A0A097EXJ1</accession>
<dbReference type="Proteomes" id="UP000029889">
    <property type="component" value="Segment"/>
</dbReference>
<protein>
    <submittedName>
        <fullName evidence="1">Putative DNA condensation protein</fullName>
    </submittedName>
</protein>
<organism evidence="1 2">
    <name type="scientific">Escherichia phage 121Q</name>
    <dbReference type="NCBI Taxonomy" id="1555202"/>
    <lineage>
        <taxon>Viruses</taxon>
        <taxon>Duplodnaviria</taxon>
        <taxon>Heunggongvirae</taxon>
        <taxon>Uroviricota</taxon>
        <taxon>Caudoviricetes</taxon>
        <taxon>Asteriusvirus</taxon>
        <taxon>Asteriusvirus av121Q</taxon>
    </lineage>
</organism>
<name>A0A097EXJ1_9CAUD</name>
<dbReference type="Gene3D" id="2.130.10.30">
    <property type="entry name" value="Regulator of chromosome condensation 1/beta-lactamase-inhibitor protein II"/>
    <property type="match status" value="1"/>
</dbReference>
<dbReference type="OrthoDB" id="37344at10239"/>
<proteinExistence type="predicted"/>
<dbReference type="InterPro" id="IPR009091">
    <property type="entry name" value="RCC1/BLIP-II"/>
</dbReference>
<reference evidence="1 2" key="1">
    <citation type="submission" date="2014-09" db="EMBL/GenBank/DDBJ databases">
        <authorList>
            <person name="Lapin J.S."/>
            <person name="Pope W.H."/>
            <person name="Hua J."/>
            <person name="Ford M.E."/>
            <person name="Conway J.F."/>
            <person name="Hatfull G.F."/>
            <person name="Hendrix R.W."/>
        </authorList>
    </citation>
    <scope>NUCLEOTIDE SEQUENCE [LARGE SCALE GENOMIC DNA]</scope>
</reference>
<dbReference type="RefSeq" id="YP_009101825.1">
    <property type="nucleotide sequence ID" value="NC_025447.1"/>
</dbReference>
<evidence type="ECO:0000313" key="2">
    <source>
        <dbReference type="Proteomes" id="UP000029889"/>
    </source>
</evidence>
<sequence>MLPFARMVKYGNIAPIYESSVIKMQAPSAFTNNTLMILYKNGDLWGIGGNNAGIFGLGNTTTQTKWVRLMQNVKNFWCTRNASYSLVQTNDNKFYYAGWNLWTGTSSAVQSTTFVDCTSYFSGFNVDNIKEIYPNVRNMFLLTNDSVLYAIGDNSTYELGSSSSTLTSFTQVNINVKKVSSFFNSPTWIIKNDNSAWRCGKTSTGTLLTGSATDTLSSWTKYSFPTGQYPVDIISYNNMLGIVLNVDNTYPLYGVGSQNSRTIRKWCSI</sequence>
<dbReference type="EMBL" id="KM507819">
    <property type="protein sequence ID" value="AIT14128.1"/>
    <property type="molecule type" value="Genomic_DNA"/>
</dbReference>
<dbReference type="KEGG" id="vg:22111278"/>
<evidence type="ECO:0000313" key="1">
    <source>
        <dbReference type="EMBL" id="AIT14128.1"/>
    </source>
</evidence>